<dbReference type="OrthoDB" id="3145038at2759"/>
<dbReference type="InterPro" id="IPR036047">
    <property type="entry name" value="F-box-like_dom_sf"/>
</dbReference>
<feature type="domain" description="F-box" evidence="1">
    <location>
        <begin position="6"/>
        <end position="52"/>
    </location>
</feature>
<dbReference type="SMART" id="SM00256">
    <property type="entry name" value="FBOX"/>
    <property type="match status" value="1"/>
</dbReference>
<dbReference type="AlphaFoldDB" id="A0A8H5BZA5"/>
<dbReference type="SUPFAM" id="SSF81383">
    <property type="entry name" value="F-box domain"/>
    <property type="match status" value="1"/>
</dbReference>
<organism evidence="2 3">
    <name type="scientific">Ephemerocybe angulata</name>
    <dbReference type="NCBI Taxonomy" id="980116"/>
    <lineage>
        <taxon>Eukaryota</taxon>
        <taxon>Fungi</taxon>
        <taxon>Dikarya</taxon>
        <taxon>Basidiomycota</taxon>
        <taxon>Agaricomycotina</taxon>
        <taxon>Agaricomycetes</taxon>
        <taxon>Agaricomycetidae</taxon>
        <taxon>Agaricales</taxon>
        <taxon>Agaricineae</taxon>
        <taxon>Psathyrellaceae</taxon>
        <taxon>Ephemerocybe</taxon>
    </lineage>
</organism>
<dbReference type="CDD" id="cd09917">
    <property type="entry name" value="F-box_SF"/>
    <property type="match status" value="1"/>
</dbReference>
<comment type="caution">
    <text evidence="2">The sequence shown here is derived from an EMBL/GenBank/DDBJ whole genome shotgun (WGS) entry which is preliminary data.</text>
</comment>
<proteinExistence type="predicted"/>
<name>A0A8H5BZA5_9AGAR</name>
<sequence length="585" mass="64223">MPIHSKRQDMIIPHELWCQVFVYLAPIDVISLGQTCQSLKALVTEKSVWITILTSICQEQALFKPSYPVQDMDVAQLQRAAMGPTLFQRRLTKGAIPTDKLNEAKELEPASIVELDGLLEAAGPNSTAPSIDARRWNVHRRLIPGGRFLAHVKHLKPQRSVSNSQMEESDELKSFLVEIWDLGVAGSAPLSNPILLANKRFTRGASQHVVSVVAFYTEETPETLRLLIALGGGDFVMKVFSVSGLGEGNPSIQEAAALRVDTNPVTEYLHDGEEPIFRGDLVLTRLDDTIIILWNFSRGLYTILRIEDDGYVARRYAFYDNRIIFTGRLLFMFFGGWGKGEICVWKVPSQAEFTQVESDSKVNLFIDQAYTTPDITLPVELPEAHEHMFASLNVPVASSTFPISFDVFVSAGARGMAARAGKMTPRRPAQGARFIIGWTDPSSPQDISSNDLGLNVKHVASFAIRPPVTGPATPAPYFAPALSNSSLSVAFLESGVKEYPIAGEKGQERAIFAYTISPGGSASVRMAGPSIGVENMDSAPASVSVVRLVDARKRPRWSACRASGRLVAMAVSWHDYPPLLIDYIH</sequence>
<dbReference type="InterPro" id="IPR001810">
    <property type="entry name" value="F-box_dom"/>
</dbReference>
<dbReference type="EMBL" id="JAACJK010000112">
    <property type="protein sequence ID" value="KAF5331944.1"/>
    <property type="molecule type" value="Genomic_DNA"/>
</dbReference>
<evidence type="ECO:0000259" key="1">
    <source>
        <dbReference type="PROSITE" id="PS50181"/>
    </source>
</evidence>
<dbReference type="Pfam" id="PF12937">
    <property type="entry name" value="F-box-like"/>
    <property type="match status" value="1"/>
</dbReference>
<keyword evidence="3" id="KW-1185">Reference proteome</keyword>
<reference evidence="2 3" key="1">
    <citation type="journal article" date="2020" name="ISME J.">
        <title>Uncovering the hidden diversity of litter-decomposition mechanisms in mushroom-forming fungi.</title>
        <authorList>
            <person name="Floudas D."/>
            <person name="Bentzer J."/>
            <person name="Ahren D."/>
            <person name="Johansson T."/>
            <person name="Persson P."/>
            <person name="Tunlid A."/>
        </authorList>
    </citation>
    <scope>NUCLEOTIDE SEQUENCE [LARGE SCALE GENOMIC DNA]</scope>
    <source>
        <strain evidence="2 3">CBS 175.51</strain>
    </source>
</reference>
<gene>
    <name evidence="2" type="ORF">D9611_008977</name>
</gene>
<protein>
    <recommendedName>
        <fullName evidence="1">F-box domain-containing protein</fullName>
    </recommendedName>
</protein>
<dbReference type="Proteomes" id="UP000541558">
    <property type="component" value="Unassembled WGS sequence"/>
</dbReference>
<dbReference type="PROSITE" id="PS50181">
    <property type="entry name" value="FBOX"/>
    <property type="match status" value="1"/>
</dbReference>
<evidence type="ECO:0000313" key="3">
    <source>
        <dbReference type="Proteomes" id="UP000541558"/>
    </source>
</evidence>
<accession>A0A8H5BZA5</accession>
<evidence type="ECO:0000313" key="2">
    <source>
        <dbReference type="EMBL" id="KAF5331944.1"/>
    </source>
</evidence>